<dbReference type="InterPro" id="IPR011010">
    <property type="entry name" value="DNA_brk_join_enz"/>
</dbReference>
<evidence type="ECO:0000313" key="5">
    <source>
        <dbReference type="Proteomes" id="UP000232163"/>
    </source>
</evidence>
<dbReference type="SUPFAM" id="SSF56349">
    <property type="entry name" value="DNA breaking-rejoining enzymes"/>
    <property type="match status" value="1"/>
</dbReference>
<evidence type="ECO:0000256" key="1">
    <source>
        <dbReference type="ARBA" id="ARBA00023172"/>
    </source>
</evidence>
<name>A0A2N9VW13_9HYPH</name>
<protein>
    <recommendedName>
        <fullName evidence="3">Tyr recombinase domain-containing protein</fullName>
    </recommendedName>
</protein>
<evidence type="ECO:0000256" key="2">
    <source>
        <dbReference type="SAM" id="MobiDB-lite"/>
    </source>
</evidence>
<dbReference type="GO" id="GO:0003677">
    <property type="term" value="F:DNA binding"/>
    <property type="evidence" value="ECO:0007669"/>
    <property type="project" value="InterPro"/>
</dbReference>
<gene>
    <name evidence="4" type="ORF">B5P45_17435</name>
</gene>
<dbReference type="EMBL" id="MZMT01000037">
    <property type="protein sequence ID" value="PIO43681.1"/>
    <property type="molecule type" value="Genomic_DNA"/>
</dbReference>
<feature type="region of interest" description="Disordered" evidence="2">
    <location>
        <begin position="358"/>
        <end position="380"/>
    </location>
</feature>
<reference evidence="5" key="1">
    <citation type="journal article" date="2017" name="Int J Environ Stud">
        <title>Does the Miocene-Pliocene relict legume Oxytropis triphylla form nitrogen-fixing nodules with a combination of bacterial strains?</title>
        <authorList>
            <person name="Safronova V."/>
            <person name="Belimov A."/>
            <person name="Sazanova A."/>
            <person name="Kuznetsova I."/>
            <person name="Popova J."/>
            <person name="Andronov E."/>
            <person name="Verkhozina A."/>
            <person name="Tikhonovich I."/>
        </authorList>
    </citation>
    <scope>NUCLEOTIDE SEQUENCE [LARGE SCALE GENOMIC DNA]</scope>
    <source>
        <strain evidence="5">Tri-38</strain>
    </source>
</reference>
<dbReference type="PROSITE" id="PS51898">
    <property type="entry name" value="TYR_RECOMBINASE"/>
    <property type="match status" value="1"/>
</dbReference>
<dbReference type="InterPro" id="IPR013762">
    <property type="entry name" value="Integrase-like_cat_sf"/>
</dbReference>
<feature type="domain" description="Tyr recombinase" evidence="3">
    <location>
        <begin position="167"/>
        <end position="349"/>
    </location>
</feature>
<sequence length="380" mass="42998">MACRRGTGGRCFELESVGMNDVATIDLPYIEYNPNRHGKDRYYFRFDGKRICRLPDDPHSEEFTVEYWKARNGLDAPEKTYTEKQVLAKVARPGTFHYLCSHYLQSKAFLFANMPLEALDAENIEKLRDRKKETPFAADERLKVLRQIFEAGKAAKPKPLVKVNTAKLVSPFRAQTDGHATMRDDDIAQYVKHHGKESKAVLGLTILMFTGVRVSDLAAIGPQHRRGDLLTFRVFKGRNKHPTTLQIPVHPILDAVLSLHPVKGLTYMVTEYDRPFSIKGLGNRVSDWFTQAGLPHLSAHSVRKGLATNMAENEATDLMLEGMFGWKDAKTSKIYTRNARRARLARQAVSKIDWGEMGNVLPHPDEGGGVPDCHTRRKDK</sequence>
<dbReference type="Proteomes" id="UP000232163">
    <property type="component" value="Unassembled WGS sequence"/>
</dbReference>
<comment type="caution">
    <text evidence="4">The sequence shown here is derived from an EMBL/GenBank/DDBJ whole genome shotgun (WGS) entry which is preliminary data.</text>
</comment>
<dbReference type="Pfam" id="PF00589">
    <property type="entry name" value="Phage_integrase"/>
    <property type="match status" value="1"/>
</dbReference>
<organism evidence="4 5">
    <name type="scientific">Phyllobacterium zundukense</name>
    <dbReference type="NCBI Taxonomy" id="1867719"/>
    <lineage>
        <taxon>Bacteria</taxon>
        <taxon>Pseudomonadati</taxon>
        <taxon>Pseudomonadota</taxon>
        <taxon>Alphaproteobacteria</taxon>
        <taxon>Hyphomicrobiales</taxon>
        <taxon>Phyllobacteriaceae</taxon>
        <taxon>Phyllobacterium</taxon>
    </lineage>
</organism>
<dbReference type="Gene3D" id="1.10.443.10">
    <property type="entry name" value="Intergrase catalytic core"/>
    <property type="match status" value="1"/>
</dbReference>
<accession>A0A2N9VW13</accession>
<dbReference type="GO" id="GO:0015074">
    <property type="term" value="P:DNA integration"/>
    <property type="evidence" value="ECO:0007669"/>
    <property type="project" value="InterPro"/>
</dbReference>
<dbReference type="AlphaFoldDB" id="A0A2N9VW13"/>
<proteinExistence type="predicted"/>
<keyword evidence="1" id="KW-0233">DNA recombination</keyword>
<dbReference type="GO" id="GO:0006310">
    <property type="term" value="P:DNA recombination"/>
    <property type="evidence" value="ECO:0007669"/>
    <property type="project" value="UniProtKB-KW"/>
</dbReference>
<keyword evidence="5" id="KW-1185">Reference proteome</keyword>
<evidence type="ECO:0000259" key="3">
    <source>
        <dbReference type="PROSITE" id="PS51898"/>
    </source>
</evidence>
<evidence type="ECO:0000313" key="4">
    <source>
        <dbReference type="EMBL" id="PIO43681.1"/>
    </source>
</evidence>
<dbReference type="InterPro" id="IPR002104">
    <property type="entry name" value="Integrase_catalytic"/>
</dbReference>
<dbReference type="CDD" id="cd00397">
    <property type="entry name" value="DNA_BRE_C"/>
    <property type="match status" value="1"/>
</dbReference>